<gene>
    <name evidence="8" type="ORF">INT47_007795</name>
</gene>
<feature type="region of interest" description="Disordered" evidence="7">
    <location>
        <begin position="1"/>
        <end position="23"/>
    </location>
</feature>
<evidence type="ECO:0000256" key="4">
    <source>
        <dbReference type="ARBA" id="ARBA00022989"/>
    </source>
</evidence>
<evidence type="ECO:0000256" key="1">
    <source>
        <dbReference type="ARBA" id="ARBA00004141"/>
    </source>
</evidence>
<organism evidence="8 9">
    <name type="scientific">Mucor saturninus</name>
    <dbReference type="NCBI Taxonomy" id="64648"/>
    <lineage>
        <taxon>Eukaryota</taxon>
        <taxon>Fungi</taxon>
        <taxon>Fungi incertae sedis</taxon>
        <taxon>Mucoromycota</taxon>
        <taxon>Mucoromycotina</taxon>
        <taxon>Mucoromycetes</taxon>
        <taxon>Mucorales</taxon>
        <taxon>Mucorineae</taxon>
        <taxon>Mucoraceae</taxon>
        <taxon>Mucor</taxon>
    </lineage>
</organism>
<evidence type="ECO:0000256" key="7">
    <source>
        <dbReference type="SAM" id="MobiDB-lite"/>
    </source>
</evidence>
<evidence type="ECO:0000256" key="5">
    <source>
        <dbReference type="ARBA" id="ARBA00023136"/>
    </source>
</evidence>
<keyword evidence="9" id="KW-1185">Reference proteome</keyword>
<evidence type="ECO:0000313" key="9">
    <source>
        <dbReference type="Proteomes" id="UP000603453"/>
    </source>
</evidence>
<feature type="transmembrane region" description="Helical" evidence="6">
    <location>
        <begin position="33"/>
        <end position="50"/>
    </location>
</feature>
<keyword evidence="5 6" id="KW-0472">Membrane</keyword>
<evidence type="ECO:0008006" key="10">
    <source>
        <dbReference type="Google" id="ProtNLM"/>
    </source>
</evidence>
<feature type="transmembrane region" description="Helical" evidence="6">
    <location>
        <begin position="145"/>
        <end position="168"/>
    </location>
</feature>
<dbReference type="PANTHER" id="PTHR23291:SF32">
    <property type="entry name" value="BAX INHIBITOR 1"/>
    <property type="match status" value="1"/>
</dbReference>
<reference evidence="8" key="1">
    <citation type="submission" date="2020-12" db="EMBL/GenBank/DDBJ databases">
        <title>Metabolic potential, ecology and presence of endohyphal bacteria is reflected in genomic diversity of Mucoromycotina.</title>
        <authorList>
            <person name="Muszewska A."/>
            <person name="Okrasinska A."/>
            <person name="Steczkiewicz K."/>
            <person name="Drgas O."/>
            <person name="Orlowska M."/>
            <person name="Perlinska-Lenart U."/>
            <person name="Aleksandrzak-Piekarczyk T."/>
            <person name="Szatraj K."/>
            <person name="Zielenkiewicz U."/>
            <person name="Pilsyk S."/>
            <person name="Malc E."/>
            <person name="Mieczkowski P."/>
            <person name="Kruszewska J.S."/>
            <person name="Biernat P."/>
            <person name="Pawlowska J."/>
        </authorList>
    </citation>
    <scope>NUCLEOTIDE SEQUENCE</scope>
    <source>
        <strain evidence="8">WA0000017839</strain>
    </source>
</reference>
<accession>A0A8H7RFI7</accession>
<comment type="similarity">
    <text evidence="2 6">Belongs to the BI1 family.</text>
</comment>
<keyword evidence="4 6" id="KW-1133">Transmembrane helix</keyword>
<evidence type="ECO:0000256" key="2">
    <source>
        <dbReference type="ARBA" id="ARBA00010350"/>
    </source>
</evidence>
<comment type="caution">
    <text evidence="8">The sequence shown here is derived from an EMBL/GenBank/DDBJ whole genome shotgun (WGS) entry which is preliminary data.</text>
</comment>
<feature type="transmembrane region" description="Helical" evidence="6">
    <location>
        <begin position="56"/>
        <end position="76"/>
    </location>
</feature>
<dbReference type="Proteomes" id="UP000603453">
    <property type="component" value="Unassembled WGS sequence"/>
</dbReference>
<dbReference type="InterPro" id="IPR006214">
    <property type="entry name" value="Bax_inhibitor_1-related"/>
</dbReference>
<name>A0A8H7RFI7_9FUNG</name>
<dbReference type="EMBL" id="JAEPRD010000018">
    <property type="protein sequence ID" value="KAG2208696.1"/>
    <property type="molecule type" value="Genomic_DNA"/>
</dbReference>
<evidence type="ECO:0000256" key="6">
    <source>
        <dbReference type="RuleBase" id="RU004379"/>
    </source>
</evidence>
<proteinExistence type="inferred from homology"/>
<feature type="transmembrane region" description="Helical" evidence="6">
    <location>
        <begin position="174"/>
        <end position="192"/>
    </location>
</feature>
<protein>
    <recommendedName>
        <fullName evidence="10">Bax inhibitor 1</fullName>
    </recommendedName>
</protein>
<feature type="transmembrane region" description="Helical" evidence="6">
    <location>
        <begin position="88"/>
        <end position="111"/>
    </location>
</feature>
<dbReference type="Pfam" id="PF01027">
    <property type="entry name" value="Bax1-I"/>
    <property type="match status" value="1"/>
</dbReference>
<keyword evidence="3 6" id="KW-0812">Transmembrane</keyword>
<evidence type="ECO:0000313" key="8">
    <source>
        <dbReference type="EMBL" id="KAG2208696.1"/>
    </source>
</evidence>
<dbReference type="GO" id="GO:0016020">
    <property type="term" value="C:membrane"/>
    <property type="evidence" value="ECO:0007669"/>
    <property type="project" value="UniProtKB-SubCell"/>
</dbReference>
<dbReference type="AlphaFoldDB" id="A0A8H7RFI7"/>
<feature type="transmembrane region" description="Helical" evidence="6">
    <location>
        <begin position="117"/>
        <end position="138"/>
    </location>
</feature>
<evidence type="ECO:0000256" key="3">
    <source>
        <dbReference type="ARBA" id="ARBA00022692"/>
    </source>
</evidence>
<comment type="subcellular location">
    <subcellularLocation>
        <location evidence="1">Membrane</location>
        <topology evidence="1">Multi-pass membrane protein</topology>
    </subcellularLocation>
</comment>
<sequence length="253" mass="27972">MSGKRDYYYSDQNNSSSSSSSSTALTRPVRRHLVNVYLTLAAMCAIATIGSQVSNYFGPSSSTLGSLGAVGSVTMFRYTSINSRRRWALLAAYSISSGIALSAFLSMFLHVDPTGDLIFLALSSAVLIFLGFSGSALMAERRSMLYVGAFASSILSVLLWLSLANVFFLRSSSIFSVELYAGLLVFSGFVIYDTQMIVERASAGVLDIPGHAMELFMDLYSLFLRLANILMKKEIDRENEKKRKRVNRLRRDY</sequence>
<dbReference type="OrthoDB" id="1277691at2759"/>
<dbReference type="PANTHER" id="PTHR23291">
    <property type="entry name" value="BAX INHIBITOR-RELATED"/>
    <property type="match status" value="1"/>
</dbReference>